<evidence type="ECO:0000313" key="2">
    <source>
        <dbReference type="Proteomes" id="UP001229081"/>
    </source>
</evidence>
<gene>
    <name evidence="1" type="ORF">QXL92_03470</name>
</gene>
<dbReference type="Proteomes" id="UP001229081">
    <property type="component" value="Unassembled WGS sequence"/>
</dbReference>
<comment type="caution">
    <text evidence="1">The sequence shown here is derived from an EMBL/GenBank/DDBJ whole genome shotgun (WGS) entry which is preliminary data.</text>
</comment>
<dbReference type="EMBL" id="JAUFSA010000001">
    <property type="protein sequence ID" value="MDP7733811.1"/>
    <property type="molecule type" value="Genomic_DNA"/>
</dbReference>
<proteinExistence type="predicted"/>
<name>A0AAJ1RXX0_9MYCO</name>
<evidence type="ECO:0000313" key="1">
    <source>
        <dbReference type="EMBL" id="MDP7733811.1"/>
    </source>
</evidence>
<dbReference type="RefSeq" id="WP_156297420.1">
    <property type="nucleotide sequence ID" value="NZ_BLKX01000001.1"/>
</dbReference>
<accession>A0AAJ1RXX0</accession>
<dbReference type="AlphaFoldDB" id="A0AAJ1RXX0"/>
<protein>
    <submittedName>
        <fullName evidence="1">Uncharacterized protein</fullName>
    </submittedName>
</protein>
<sequence length="54" mass="6297">MTTSHGMRVDNIEREQDARQAVYMLGHPRMIGPSSWQVVDNRGRQFVAEVRRAR</sequence>
<reference evidence="1" key="1">
    <citation type="submission" date="2023-06" db="EMBL/GenBank/DDBJ databases">
        <title>Identification of two novel mycobacterium reveal diversities and complexities of Mycobacterium gordonae clade.</title>
        <authorList>
            <person name="Matsumoto Y."/>
            <person name="Nakamura S."/>
            <person name="Motooka D."/>
            <person name="Fukushima K."/>
        </authorList>
    </citation>
    <scope>NUCLEOTIDE SEQUENCE</scope>
    <source>
        <strain evidence="1">TY812</strain>
    </source>
</reference>
<organism evidence="1 2">
    <name type="scientific">Mycobacterium paragordonae</name>
    <dbReference type="NCBI Taxonomy" id="1389713"/>
    <lineage>
        <taxon>Bacteria</taxon>
        <taxon>Bacillati</taxon>
        <taxon>Actinomycetota</taxon>
        <taxon>Actinomycetes</taxon>
        <taxon>Mycobacteriales</taxon>
        <taxon>Mycobacteriaceae</taxon>
        <taxon>Mycobacterium</taxon>
    </lineage>
</organism>